<keyword evidence="1" id="KW-0175">Coiled coil</keyword>
<organism evidence="3 4">
    <name type="scientific">Dreissena polymorpha</name>
    <name type="common">Zebra mussel</name>
    <name type="synonym">Mytilus polymorpha</name>
    <dbReference type="NCBI Taxonomy" id="45954"/>
    <lineage>
        <taxon>Eukaryota</taxon>
        <taxon>Metazoa</taxon>
        <taxon>Spiralia</taxon>
        <taxon>Lophotrochozoa</taxon>
        <taxon>Mollusca</taxon>
        <taxon>Bivalvia</taxon>
        <taxon>Autobranchia</taxon>
        <taxon>Heteroconchia</taxon>
        <taxon>Euheterodonta</taxon>
        <taxon>Imparidentia</taxon>
        <taxon>Neoheterodontei</taxon>
        <taxon>Myida</taxon>
        <taxon>Dreissenoidea</taxon>
        <taxon>Dreissenidae</taxon>
        <taxon>Dreissena</taxon>
    </lineage>
</organism>
<dbReference type="Proteomes" id="UP000828390">
    <property type="component" value="Unassembled WGS sequence"/>
</dbReference>
<evidence type="ECO:0000256" key="1">
    <source>
        <dbReference type="SAM" id="Coils"/>
    </source>
</evidence>
<reference evidence="3" key="2">
    <citation type="submission" date="2020-11" db="EMBL/GenBank/DDBJ databases">
        <authorList>
            <person name="McCartney M.A."/>
            <person name="Auch B."/>
            <person name="Kono T."/>
            <person name="Mallez S."/>
            <person name="Becker A."/>
            <person name="Gohl D.M."/>
            <person name="Silverstein K.A.T."/>
            <person name="Koren S."/>
            <person name="Bechman K.B."/>
            <person name="Herman A."/>
            <person name="Abrahante J.E."/>
            <person name="Garbe J."/>
        </authorList>
    </citation>
    <scope>NUCLEOTIDE SEQUENCE</scope>
    <source>
        <strain evidence="3">Duluth1</strain>
        <tissue evidence="3">Whole animal</tissue>
    </source>
</reference>
<feature type="region of interest" description="Disordered" evidence="2">
    <location>
        <begin position="1"/>
        <end position="26"/>
    </location>
</feature>
<feature type="compositionally biased region" description="Basic and acidic residues" evidence="2">
    <location>
        <begin position="1"/>
        <end position="13"/>
    </location>
</feature>
<proteinExistence type="predicted"/>
<gene>
    <name evidence="3" type="ORF">DPMN_171045</name>
</gene>
<evidence type="ECO:0000313" key="4">
    <source>
        <dbReference type="Proteomes" id="UP000828390"/>
    </source>
</evidence>
<protein>
    <submittedName>
        <fullName evidence="3">Uncharacterized protein</fullName>
    </submittedName>
</protein>
<reference evidence="3" key="1">
    <citation type="journal article" date="2019" name="bioRxiv">
        <title>The Genome of the Zebra Mussel, Dreissena polymorpha: A Resource for Invasive Species Research.</title>
        <authorList>
            <person name="McCartney M.A."/>
            <person name="Auch B."/>
            <person name="Kono T."/>
            <person name="Mallez S."/>
            <person name="Zhang Y."/>
            <person name="Obille A."/>
            <person name="Becker A."/>
            <person name="Abrahante J.E."/>
            <person name="Garbe J."/>
            <person name="Badalamenti J.P."/>
            <person name="Herman A."/>
            <person name="Mangelson H."/>
            <person name="Liachko I."/>
            <person name="Sullivan S."/>
            <person name="Sone E.D."/>
            <person name="Koren S."/>
            <person name="Silverstein K.A.T."/>
            <person name="Beckman K.B."/>
            <person name="Gohl D.M."/>
        </authorList>
    </citation>
    <scope>NUCLEOTIDE SEQUENCE</scope>
    <source>
        <strain evidence="3">Duluth1</strain>
        <tissue evidence="3">Whole animal</tissue>
    </source>
</reference>
<dbReference type="AlphaFoldDB" id="A0A9D4E0I9"/>
<dbReference type="Gene3D" id="3.30.70.1820">
    <property type="entry name" value="L1 transposable element, RRM domain"/>
    <property type="match status" value="1"/>
</dbReference>
<keyword evidence="4" id="KW-1185">Reference proteome</keyword>
<evidence type="ECO:0000313" key="3">
    <source>
        <dbReference type="EMBL" id="KAH3769769.1"/>
    </source>
</evidence>
<accession>A0A9D4E0I9</accession>
<dbReference type="EMBL" id="JAIWYP010000009">
    <property type="protein sequence ID" value="KAH3769769.1"/>
    <property type="molecule type" value="Genomic_DNA"/>
</dbReference>
<evidence type="ECO:0000256" key="2">
    <source>
        <dbReference type="SAM" id="MobiDB-lite"/>
    </source>
</evidence>
<feature type="coiled-coil region" evidence="1">
    <location>
        <begin position="30"/>
        <end position="137"/>
    </location>
</feature>
<name>A0A9D4E0I9_DREPO</name>
<comment type="caution">
    <text evidence="3">The sequence shown here is derived from an EMBL/GenBank/DDBJ whole genome shotgun (WGS) entry which is preliminary data.</text>
</comment>
<sequence>MAAKGEDRPKRTNSEVSNDSANEGSIKQQLESMEKSLAFITNQMKSILKREEIETLITNTITSIITEVERRNEEHIKQMKNELAKELKLQLQQCVNKQVEEKTKDLTEHMKNLEFENESLKETITSLRTECKQTIDNMSSQVNENSQRCSEAIKRSNYNEQYSRKNNVKLLDVQEDHQETIPQLTTKVLNILQDKGIQIQTEQLLAIHRIPNKKGNIRPVILKLKSNNDKTLIMRKRKELKAAGHRLVDDVTALNSALMNRLSLHPSIETTWFFNGSVFALTKNQERIKFDIYDDINNVISDHRTNRRK</sequence>
<feature type="compositionally biased region" description="Polar residues" evidence="2">
    <location>
        <begin position="14"/>
        <end position="26"/>
    </location>
</feature>